<keyword evidence="2" id="KW-0999">Mitochondrion inner membrane</keyword>
<keyword evidence="2" id="KW-0496">Mitochondrion</keyword>
<gene>
    <name evidence="3" type="ORF">SO802_025424</name>
</gene>
<evidence type="ECO:0000256" key="1">
    <source>
        <dbReference type="ARBA" id="ARBA00009658"/>
    </source>
</evidence>
<organism evidence="3 4">
    <name type="scientific">Lithocarpus litseifolius</name>
    <dbReference type="NCBI Taxonomy" id="425828"/>
    <lineage>
        <taxon>Eukaryota</taxon>
        <taxon>Viridiplantae</taxon>
        <taxon>Streptophyta</taxon>
        <taxon>Embryophyta</taxon>
        <taxon>Tracheophyta</taxon>
        <taxon>Spermatophyta</taxon>
        <taxon>Magnoliopsida</taxon>
        <taxon>eudicotyledons</taxon>
        <taxon>Gunneridae</taxon>
        <taxon>Pentapetalae</taxon>
        <taxon>rosids</taxon>
        <taxon>fabids</taxon>
        <taxon>Fagales</taxon>
        <taxon>Fagaceae</taxon>
        <taxon>Lithocarpus</taxon>
    </lineage>
</organism>
<dbReference type="PANTHER" id="PTHR23222">
    <property type="entry name" value="PROHIBITIN"/>
    <property type="match status" value="1"/>
</dbReference>
<dbReference type="EMBL" id="JAZDWU010000009">
    <property type="protein sequence ID" value="KAK9990439.1"/>
    <property type="molecule type" value="Genomic_DNA"/>
</dbReference>
<evidence type="ECO:0000256" key="2">
    <source>
        <dbReference type="RuleBase" id="RU366048"/>
    </source>
</evidence>
<comment type="similarity">
    <text evidence="1 2">Belongs to the prohibitin family.</text>
</comment>
<name>A0AAW2C0B0_9ROSI</name>
<protein>
    <recommendedName>
        <fullName evidence="2">Prohibitin</fullName>
    </recommendedName>
</protein>
<comment type="subcellular location">
    <subcellularLocation>
        <location evidence="2">Mitochondrion inner membrane</location>
    </subcellularLocation>
</comment>
<dbReference type="AlphaFoldDB" id="A0AAW2C0B0"/>
<dbReference type="GO" id="GO:0005743">
    <property type="term" value="C:mitochondrial inner membrane"/>
    <property type="evidence" value="ECO:0007669"/>
    <property type="project" value="UniProtKB-SubCell"/>
</dbReference>
<evidence type="ECO:0000313" key="4">
    <source>
        <dbReference type="Proteomes" id="UP001459277"/>
    </source>
</evidence>
<dbReference type="PANTHER" id="PTHR23222:SF0">
    <property type="entry name" value="PROHIBITIN 1"/>
    <property type="match status" value="1"/>
</dbReference>
<proteinExistence type="inferred from homology"/>
<reference evidence="3 4" key="1">
    <citation type="submission" date="2024-01" db="EMBL/GenBank/DDBJ databases">
        <title>A telomere-to-telomere, gap-free genome of sweet tea (Lithocarpus litseifolius).</title>
        <authorList>
            <person name="Zhou J."/>
        </authorList>
    </citation>
    <scope>NUCLEOTIDE SEQUENCE [LARGE SCALE GENOMIC DNA]</scope>
    <source>
        <strain evidence="3">Zhou-2022a</strain>
        <tissue evidence="3">Leaf</tissue>
    </source>
</reference>
<accession>A0AAW2C0B0</accession>
<evidence type="ECO:0000313" key="3">
    <source>
        <dbReference type="EMBL" id="KAK9990439.1"/>
    </source>
</evidence>
<comment type="caution">
    <text evidence="3">The sequence shown here is derived from an EMBL/GenBank/DDBJ whole genome shotgun (WGS) entry which is preliminary data.</text>
</comment>
<dbReference type="InterPro" id="IPR000163">
    <property type="entry name" value="Prohibitin"/>
</dbReference>
<dbReference type="Proteomes" id="UP001459277">
    <property type="component" value="Unassembled WGS sequence"/>
</dbReference>
<keyword evidence="4" id="KW-1185">Reference proteome</keyword>
<dbReference type="GO" id="GO:0007005">
    <property type="term" value="P:mitochondrion organization"/>
    <property type="evidence" value="ECO:0007669"/>
    <property type="project" value="TreeGrafter"/>
</dbReference>
<sequence>MSSSQSSPGYYNTLPSTSTTTALSSTVSIMGSQGAVSLLNNIARATLGLDVATTTLSSSFYTIDGGQCAVIFNHIRGILDETVGESTHFLILWLQKPFIFDIRTKPHTFSSVFGTRDL</sequence>
<keyword evidence="2" id="KW-0472">Membrane</keyword>